<proteinExistence type="predicted"/>
<evidence type="ECO:0000259" key="7">
    <source>
        <dbReference type="PROSITE" id="PS51369"/>
    </source>
</evidence>
<dbReference type="PANTHER" id="PTHR31072:SF240">
    <property type="entry name" value="TRANSCRIPTION FACTOR TCP10"/>
    <property type="match status" value="1"/>
</dbReference>
<evidence type="ECO:0000256" key="5">
    <source>
        <dbReference type="ARBA" id="ARBA00023242"/>
    </source>
</evidence>
<evidence type="ECO:0000256" key="6">
    <source>
        <dbReference type="SAM" id="MobiDB-lite"/>
    </source>
</evidence>
<keyword evidence="9" id="KW-1185">Reference proteome</keyword>
<keyword evidence="2" id="KW-0805">Transcription regulation</keyword>
<feature type="compositionally biased region" description="Low complexity" evidence="6">
    <location>
        <begin position="501"/>
        <end position="516"/>
    </location>
</feature>
<keyword evidence="3" id="KW-0238">DNA-binding</keyword>
<dbReference type="InterPro" id="IPR005333">
    <property type="entry name" value="Transcription_factor_TCP"/>
</dbReference>
<dbReference type="PROSITE" id="PS51369">
    <property type="entry name" value="TCP"/>
    <property type="match status" value="1"/>
</dbReference>
<dbReference type="GO" id="GO:2000032">
    <property type="term" value="P:regulation of secondary shoot formation"/>
    <property type="evidence" value="ECO:0007669"/>
    <property type="project" value="TreeGrafter"/>
</dbReference>
<comment type="subcellular location">
    <subcellularLocation>
        <location evidence="1">Nucleus</location>
    </subcellularLocation>
</comment>
<dbReference type="GO" id="GO:0005634">
    <property type="term" value="C:nucleus"/>
    <property type="evidence" value="ECO:0007669"/>
    <property type="project" value="UniProtKB-SubCell"/>
</dbReference>
<dbReference type="GO" id="GO:0043565">
    <property type="term" value="F:sequence-specific DNA binding"/>
    <property type="evidence" value="ECO:0007669"/>
    <property type="project" value="TreeGrafter"/>
</dbReference>
<feature type="domain" description="TCP" evidence="7">
    <location>
        <begin position="194"/>
        <end position="252"/>
    </location>
</feature>
<dbReference type="EMBL" id="VDCV01000019">
    <property type="protein sequence ID" value="KAB5512700.1"/>
    <property type="molecule type" value="Genomic_DNA"/>
</dbReference>
<comment type="caution">
    <text evidence="8">The sequence shown here is derived from an EMBL/GenBank/DDBJ whole genome shotgun (WGS) entry which is preliminary data.</text>
</comment>
<name>A0A5N5J3A2_9ROSI</name>
<evidence type="ECO:0000256" key="3">
    <source>
        <dbReference type="ARBA" id="ARBA00023125"/>
    </source>
</evidence>
<evidence type="ECO:0000256" key="2">
    <source>
        <dbReference type="ARBA" id="ARBA00023015"/>
    </source>
</evidence>
<evidence type="ECO:0000256" key="4">
    <source>
        <dbReference type="ARBA" id="ARBA00023163"/>
    </source>
</evidence>
<dbReference type="AlphaFoldDB" id="A0A5N5J3A2"/>
<feature type="region of interest" description="Disordered" evidence="6">
    <location>
        <begin position="491"/>
        <end position="516"/>
    </location>
</feature>
<sequence length="516" mass="58131">MNMIERLQRVEKDVKKSVLVGRIKVLILLERNSPHSSLFFLWDLTLTRDRDRWGGNLHIRKLQIKLFWEHQFCDLWKQEATATILGEKNLKIRNLDFQRNQQHPHNPIHQIIQPRPEEAEEQSLGTQSLSQHPQLLHLQNQQQYGEAINPNQPEVVPSTESLEYAKHSQRMGMKSTAGEIIQVQGGHIVRSTGRKDRHSKVYTAKGPRDRRVRLSAHTAIQFYDVQDRLGYDRPSKAVDWLIKKAKSSIDKLAELPPWQPTANNANENLEANQNAGSSEMAIAEEPGSSGYTFQLHRQLADHNPSNDSSFLAPTIDPDAMKSFFPTSSANSSMNFQSYPTVISRSTNHTEDLGLSLHSFQDQGLLHGQSQADTTHTPSTDHNLFEGSAPVGFDHANFQRMVAWSNDTNAENRVAGGFTFNPPPLTPHQAMLAQAQAFSQRGPLQSSFPHSIRSWNDVHMASTDHHRAQEIHQSLIFGSRFVSDGLSGFSIPSRIHGEDEQNVVSDRPSSSSPNSQN</sequence>
<reference evidence="9" key="1">
    <citation type="journal article" date="2019" name="Gigascience">
        <title>De novo genome assembly of the endangered Acer yangbiense, a plant species with extremely small populations endemic to Yunnan Province, China.</title>
        <authorList>
            <person name="Yang J."/>
            <person name="Wariss H.M."/>
            <person name="Tao L."/>
            <person name="Zhang R."/>
            <person name="Yun Q."/>
            <person name="Hollingsworth P."/>
            <person name="Dao Z."/>
            <person name="Luo G."/>
            <person name="Guo H."/>
            <person name="Ma Y."/>
            <person name="Sun W."/>
        </authorList>
    </citation>
    <scope>NUCLEOTIDE SEQUENCE [LARGE SCALE GENOMIC DNA]</scope>
    <source>
        <strain evidence="9">cv. br00</strain>
    </source>
</reference>
<dbReference type="GO" id="GO:0003700">
    <property type="term" value="F:DNA-binding transcription factor activity"/>
    <property type="evidence" value="ECO:0007669"/>
    <property type="project" value="InterPro"/>
</dbReference>
<dbReference type="Proteomes" id="UP000326939">
    <property type="component" value="Chromosome 19"/>
</dbReference>
<organism evidence="8 9">
    <name type="scientific">Salix brachista</name>
    <dbReference type="NCBI Taxonomy" id="2182728"/>
    <lineage>
        <taxon>Eukaryota</taxon>
        <taxon>Viridiplantae</taxon>
        <taxon>Streptophyta</taxon>
        <taxon>Embryophyta</taxon>
        <taxon>Tracheophyta</taxon>
        <taxon>Spermatophyta</taxon>
        <taxon>Magnoliopsida</taxon>
        <taxon>eudicotyledons</taxon>
        <taxon>Gunneridae</taxon>
        <taxon>Pentapetalae</taxon>
        <taxon>rosids</taxon>
        <taxon>fabids</taxon>
        <taxon>Malpighiales</taxon>
        <taxon>Salicaceae</taxon>
        <taxon>Saliceae</taxon>
        <taxon>Salix</taxon>
    </lineage>
</organism>
<evidence type="ECO:0000313" key="8">
    <source>
        <dbReference type="EMBL" id="KAB5512700.1"/>
    </source>
</evidence>
<dbReference type="InterPro" id="IPR017887">
    <property type="entry name" value="TF_TCP_subgr"/>
</dbReference>
<keyword evidence="4" id="KW-0804">Transcription</keyword>
<gene>
    <name evidence="8" type="ORF">DKX38_029728</name>
</gene>
<dbReference type="Pfam" id="PF03634">
    <property type="entry name" value="TCP"/>
    <property type="match status" value="1"/>
</dbReference>
<protein>
    <recommendedName>
        <fullName evidence="7">TCP domain-containing protein</fullName>
    </recommendedName>
</protein>
<evidence type="ECO:0000256" key="1">
    <source>
        <dbReference type="ARBA" id="ARBA00004123"/>
    </source>
</evidence>
<evidence type="ECO:0000313" key="9">
    <source>
        <dbReference type="Proteomes" id="UP000326939"/>
    </source>
</evidence>
<accession>A0A5N5J3A2</accession>
<keyword evidence="5" id="KW-0539">Nucleus</keyword>
<dbReference type="PANTHER" id="PTHR31072">
    <property type="entry name" value="TRANSCRIPTION FACTOR TCP4-RELATED"/>
    <property type="match status" value="1"/>
</dbReference>